<reference evidence="4" key="1">
    <citation type="submission" date="2017-02" db="UniProtKB">
        <authorList>
            <consortium name="WormBaseParasite"/>
        </authorList>
    </citation>
    <scope>IDENTIFICATION</scope>
</reference>
<keyword evidence="3" id="KW-1185">Reference proteome</keyword>
<organism evidence="4">
    <name type="scientific">Angiostrongylus costaricensis</name>
    <name type="common">Nematode worm</name>
    <dbReference type="NCBI Taxonomy" id="334426"/>
    <lineage>
        <taxon>Eukaryota</taxon>
        <taxon>Metazoa</taxon>
        <taxon>Ecdysozoa</taxon>
        <taxon>Nematoda</taxon>
        <taxon>Chromadorea</taxon>
        <taxon>Rhabditida</taxon>
        <taxon>Rhabditina</taxon>
        <taxon>Rhabditomorpha</taxon>
        <taxon>Strongyloidea</taxon>
        <taxon>Metastrongylidae</taxon>
        <taxon>Angiostrongylus</taxon>
    </lineage>
</organism>
<proteinExistence type="predicted"/>
<dbReference type="AlphaFoldDB" id="A0A0R3PIF6"/>
<dbReference type="OMA" id="RSGGHPM"/>
<keyword evidence="1" id="KW-0732">Signal</keyword>
<name>A0A0R3PIF6_ANGCS</name>
<gene>
    <name evidence="2" type="ORF">ACOC_LOCUS4134</name>
</gene>
<dbReference type="OrthoDB" id="5807133at2759"/>
<dbReference type="WBParaSite" id="ACOC_0000413301-mRNA-1">
    <property type="protein sequence ID" value="ACOC_0000413301-mRNA-1"/>
    <property type="gene ID" value="ACOC_0000413301"/>
</dbReference>
<reference evidence="2 3" key="2">
    <citation type="submission" date="2018-11" db="EMBL/GenBank/DDBJ databases">
        <authorList>
            <consortium name="Pathogen Informatics"/>
        </authorList>
    </citation>
    <scope>NUCLEOTIDE SEQUENCE [LARGE SCALE GENOMIC DNA]</scope>
    <source>
        <strain evidence="2 3">Costa Rica</strain>
    </source>
</reference>
<sequence length="91" mass="10470">MRSILFLFITLIPLNIALDCRKFSFAPACRGIILKRSKATEQEISSVETDQMVQSLSWLLRQAEKEGAKDCVPISWIQHKLTFSSWLPKME</sequence>
<evidence type="ECO:0000313" key="2">
    <source>
        <dbReference type="EMBL" id="VDM55719.1"/>
    </source>
</evidence>
<feature type="signal peptide" evidence="1">
    <location>
        <begin position="1"/>
        <end position="17"/>
    </location>
</feature>
<protein>
    <submittedName>
        <fullName evidence="4">Secreted protein</fullName>
    </submittedName>
</protein>
<accession>A0A0R3PIF6</accession>
<dbReference type="EMBL" id="UYYA01002127">
    <property type="protein sequence ID" value="VDM55719.1"/>
    <property type="molecule type" value="Genomic_DNA"/>
</dbReference>
<evidence type="ECO:0000256" key="1">
    <source>
        <dbReference type="SAM" id="SignalP"/>
    </source>
</evidence>
<evidence type="ECO:0000313" key="3">
    <source>
        <dbReference type="Proteomes" id="UP000267027"/>
    </source>
</evidence>
<evidence type="ECO:0000313" key="4">
    <source>
        <dbReference type="WBParaSite" id="ACOC_0000413301-mRNA-1"/>
    </source>
</evidence>
<feature type="chain" id="PRO_5043130141" evidence="1">
    <location>
        <begin position="18"/>
        <end position="91"/>
    </location>
</feature>
<dbReference type="Proteomes" id="UP000267027">
    <property type="component" value="Unassembled WGS sequence"/>
</dbReference>